<evidence type="ECO:0000313" key="2">
    <source>
        <dbReference type="EMBL" id="PSR71031.1"/>
    </source>
</evidence>
<gene>
    <name evidence="2" type="ORF">PHLCEN_2v13079</name>
</gene>
<evidence type="ECO:0000313" key="3">
    <source>
        <dbReference type="Proteomes" id="UP000186601"/>
    </source>
</evidence>
<dbReference type="OrthoDB" id="2646484at2759"/>
<feature type="region of interest" description="Disordered" evidence="1">
    <location>
        <begin position="498"/>
        <end position="585"/>
    </location>
</feature>
<evidence type="ECO:0000256" key="1">
    <source>
        <dbReference type="SAM" id="MobiDB-lite"/>
    </source>
</evidence>
<name>A0A2R6NFD7_9APHY</name>
<dbReference type="AlphaFoldDB" id="A0A2R6NFD7"/>
<proteinExistence type="predicted"/>
<accession>A0A2R6NFD7</accession>
<keyword evidence="3" id="KW-1185">Reference proteome</keyword>
<feature type="compositionally biased region" description="Polar residues" evidence="1">
    <location>
        <begin position="500"/>
        <end position="511"/>
    </location>
</feature>
<comment type="caution">
    <text evidence="2">The sequence shown here is derived from an EMBL/GenBank/DDBJ whole genome shotgun (WGS) entry which is preliminary data.</text>
</comment>
<dbReference type="EMBL" id="MLYV02001296">
    <property type="protein sequence ID" value="PSR71031.1"/>
    <property type="molecule type" value="Genomic_DNA"/>
</dbReference>
<protein>
    <submittedName>
        <fullName evidence="2">Uncharacterized protein</fullName>
    </submittedName>
</protein>
<dbReference type="Proteomes" id="UP000186601">
    <property type="component" value="Unassembled WGS sequence"/>
</dbReference>
<reference evidence="2 3" key="1">
    <citation type="submission" date="2018-02" db="EMBL/GenBank/DDBJ databases">
        <title>Genome sequence of the basidiomycete white-rot fungus Phlebia centrifuga.</title>
        <authorList>
            <person name="Granchi Z."/>
            <person name="Peng M."/>
            <person name="de Vries R.P."/>
            <person name="Hilden K."/>
            <person name="Makela M.R."/>
            <person name="Grigoriev I."/>
            <person name="Riley R."/>
        </authorList>
    </citation>
    <scope>NUCLEOTIDE SEQUENCE [LARGE SCALE GENOMIC DNA]</scope>
    <source>
        <strain evidence="2 3">FBCC195</strain>
    </source>
</reference>
<sequence>MAYPRPIVPCGSDTSLKLNDPKYDSGSLLATSLTFDSSLDSTHSLTEIPPFPAHISRPIFVNLLTLPVFSSRIFEASSTLYTVTVPTSPRLKSLLMEPISVANWTKNICSEPQVAAWESELISDKVSKPWVPEGSIVPPEFFRAIFRPQRVVDESLVFPTEVKQDSTEFSLCVDASYTPGSDHEQEDQLIVYPGDEDCGARALTVPTIMLSNSTAAVPLSLESSQSLAPLAVRRGLKAPKPLVLNGPKASEHDLYPGIPSPFLGSPSTYTPTFETSRHTVDMGLDLATMCRDLRSRCPPLRVESPGTPSLEDPSSMISNASVESGEGDDWTFAYPILEQFSAEPNFDVATACSKSNFDVEVPAIVNFTREPEPFSWTTERTLVEFSGPPLQSLPEVPAECQSTPADPKQKRRRTVIIETPRNSVIEGSRPTRITIDLSHLGDDASLSHASDQYIPFETPRHQSCSSDVFDESAPRPASSATMKVPVRGILKEKKSVRFSDVNQEQEPQESQIGVFGRKRSSTTPGCRPQSPHLKSAAIEKNANAKQNRSSFPKHPAVRSFVRSSTPSPLAGTPTPAPRTSQDRRSLQYALVPRSVEIAEVGRPRKLARTAAGSYLPPPAKNGNLKKGINDENAVRRESVAEKWQSLPRSGMAMPNKFRSMLTRFRT</sequence>
<feature type="region of interest" description="Disordered" evidence="1">
    <location>
        <begin position="389"/>
        <end position="411"/>
    </location>
</feature>
<organism evidence="2 3">
    <name type="scientific">Hermanssonia centrifuga</name>
    <dbReference type="NCBI Taxonomy" id="98765"/>
    <lineage>
        <taxon>Eukaryota</taxon>
        <taxon>Fungi</taxon>
        <taxon>Dikarya</taxon>
        <taxon>Basidiomycota</taxon>
        <taxon>Agaricomycotina</taxon>
        <taxon>Agaricomycetes</taxon>
        <taxon>Polyporales</taxon>
        <taxon>Meruliaceae</taxon>
        <taxon>Hermanssonia</taxon>
    </lineage>
</organism>